<sequence>MARDHRTVKIVSFIEVWWQSVKARAYACAYAEQKCLYSAHRFLRKEQAHPCLLSRSTGKLMLSEGC</sequence>
<name>A0A2Z5ZHH3_9PROT</name>
<dbReference type="AlphaFoldDB" id="A0A2Z5ZHH3"/>
<evidence type="ECO:0000313" key="1">
    <source>
        <dbReference type="EMBL" id="BBC79799.1"/>
    </source>
</evidence>
<organism evidence="1 2">
    <name type="scientific">Acetobacter orientalis</name>
    <dbReference type="NCBI Taxonomy" id="146474"/>
    <lineage>
        <taxon>Bacteria</taxon>
        <taxon>Pseudomonadati</taxon>
        <taxon>Pseudomonadota</taxon>
        <taxon>Alphaproteobacteria</taxon>
        <taxon>Acetobacterales</taxon>
        <taxon>Acetobacteraceae</taxon>
        <taxon>Acetobacter</taxon>
    </lineage>
</organism>
<dbReference type="EMBL" id="AP018515">
    <property type="protein sequence ID" value="BBC79799.1"/>
    <property type="molecule type" value="Genomic_DNA"/>
</dbReference>
<accession>A0A2Z5ZHH3</accession>
<dbReference type="Proteomes" id="UP000270034">
    <property type="component" value="Chromosome"/>
</dbReference>
<gene>
    <name evidence="1" type="ORF">AcetOrient_orf02180</name>
</gene>
<dbReference type="KEGG" id="aot:AcetOri_orf02180"/>
<proteinExistence type="predicted"/>
<evidence type="ECO:0000313" key="2">
    <source>
        <dbReference type="Proteomes" id="UP000270034"/>
    </source>
</evidence>
<reference evidence="1 2" key="1">
    <citation type="submission" date="2018-02" db="EMBL/GenBank/DDBJ databases">
        <title>Acetobacter orientalis genome.</title>
        <authorList>
            <person name="Nakashima N."/>
            <person name="Tamura T."/>
        </authorList>
    </citation>
    <scope>NUCLEOTIDE SEQUENCE [LARGE SCALE GENOMIC DNA]</scope>
    <source>
        <strain evidence="1 2">FAN1</strain>
    </source>
</reference>
<protein>
    <submittedName>
        <fullName evidence="1">Uncharacterized protein</fullName>
    </submittedName>
</protein>